<protein>
    <submittedName>
        <fullName evidence="7">Glycosyltransferase involved in cell wall biosynthesis</fullName>
    </submittedName>
</protein>
<dbReference type="Pfam" id="PF13439">
    <property type="entry name" value="Glyco_transf_4"/>
    <property type="match status" value="1"/>
</dbReference>
<dbReference type="InterPro" id="IPR001296">
    <property type="entry name" value="Glyco_trans_1"/>
</dbReference>
<dbReference type="OrthoDB" id="30633at2"/>
<keyword evidence="4" id="KW-0472">Membrane</keyword>
<evidence type="ECO:0000256" key="3">
    <source>
        <dbReference type="SAM" id="MobiDB-lite"/>
    </source>
</evidence>
<keyword evidence="4" id="KW-0812">Transmembrane</keyword>
<feature type="transmembrane region" description="Helical" evidence="4">
    <location>
        <begin position="706"/>
        <end position="726"/>
    </location>
</feature>
<evidence type="ECO:0000259" key="5">
    <source>
        <dbReference type="Pfam" id="PF00534"/>
    </source>
</evidence>
<feature type="transmembrane region" description="Helical" evidence="4">
    <location>
        <begin position="421"/>
        <end position="442"/>
    </location>
</feature>
<sequence length="829" mass="86069">MAEEQLHVLHVTKRMPSATGGDAVVVSELRRAQHAAGMTTSVLTSRCRDIDDAPGLHRTGLPLQQHQIDVISLRRIVSLLLTAVHAWFLVRRTRPDVVHVHTVDLGAAIAPACLLLGVPRVITLHGTSIGNAYFSPAKQRLEALLLRLGGYAEIMTVDPTTLPALREAGATAAKAVLNAVPLDQPSRLDAEAAAPGGEAAPLLFVGRLERVKGVDVLLDALALLAAGGRRPRLDVVGEGSEREALVAQAARLGIAEQVRFLGRLDQPAVAELRRSASALVLPSRYEGLALVLLEAWASELPVVTSDAGAVPEVCRDGVDALVVPVDDAAALAGALERHLDDPAAAAQRARTARRTAQERHSYPALATALEDIYADARAASGSSALVVNSLAQVLATAAMAASGALFWFLCARLYPAHDVGLATALISASSVVSLASLAGFHTTFLRYLPGSAHRSRYLDTGFLVSAVTGVVLSIGLVLVLPEVAPELSRLRTDWTAAAAFVLVTVATSVNTLTDAAFMALRAAKYNLLFDGVLQSAGRLLGVALLASGGYLGIFSASGAGTLLATAASVVVLVRRFAYRPRGRIDISVLTHVRAYAAGNHLAFVVNLVPTLAIPVLALHQLGATQAAHLSMAFTVSNVFFGAAYAITAATFAEASYAEQPLAQVLRRSARVLAVVVVPATLIMVVFAGPLLSVFGPGYADGASTALVVFGLSTPLVAAYDLATVVLRSRQRSLPHVVVQSVYCVTVVGCIVAWRGAGPVGTAAAWATGTAVGLVAALIAVARTPRAEVPDTNNTPDTTNTADSTASTDGADSRIPATPPPSVSVVQGAP</sequence>
<feature type="transmembrane region" description="Helical" evidence="4">
    <location>
        <begin position="496"/>
        <end position="520"/>
    </location>
</feature>
<feature type="transmembrane region" description="Helical" evidence="4">
    <location>
        <begin position="540"/>
        <end position="573"/>
    </location>
</feature>
<keyword evidence="8" id="KW-1185">Reference proteome</keyword>
<keyword evidence="4" id="KW-1133">Transmembrane helix</keyword>
<evidence type="ECO:0000259" key="6">
    <source>
        <dbReference type="Pfam" id="PF13439"/>
    </source>
</evidence>
<dbReference type="Pfam" id="PF00534">
    <property type="entry name" value="Glycos_transf_1"/>
    <property type="match status" value="1"/>
</dbReference>
<comment type="caution">
    <text evidence="7">The sequence shown here is derived from an EMBL/GenBank/DDBJ whole genome shotgun (WGS) entry which is preliminary data.</text>
</comment>
<feature type="transmembrane region" description="Helical" evidence="4">
    <location>
        <begin position="671"/>
        <end position="694"/>
    </location>
</feature>
<evidence type="ECO:0000313" key="8">
    <source>
        <dbReference type="Proteomes" id="UP000245469"/>
    </source>
</evidence>
<feature type="compositionally biased region" description="Low complexity" evidence="3">
    <location>
        <begin position="790"/>
        <end position="809"/>
    </location>
</feature>
<dbReference type="PANTHER" id="PTHR45947:SF13">
    <property type="entry name" value="TRANSFERASE"/>
    <property type="match status" value="1"/>
</dbReference>
<proteinExistence type="predicted"/>
<dbReference type="InterPro" id="IPR050194">
    <property type="entry name" value="Glycosyltransferase_grp1"/>
</dbReference>
<name>A0A316ADA1_9ACTN</name>
<feature type="transmembrane region" description="Helical" evidence="4">
    <location>
        <begin position="629"/>
        <end position="651"/>
    </location>
</feature>
<feature type="transmembrane region" description="Helical" evidence="4">
    <location>
        <begin position="462"/>
        <end position="484"/>
    </location>
</feature>
<dbReference type="AlphaFoldDB" id="A0A316ADA1"/>
<feature type="transmembrane region" description="Helical" evidence="4">
    <location>
        <begin position="733"/>
        <end position="756"/>
    </location>
</feature>
<dbReference type="PANTHER" id="PTHR45947">
    <property type="entry name" value="SULFOQUINOVOSYL TRANSFERASE SQD2"/>
    <property type="match status" value="1"/>
</dbReference>
<accession>A0A316ADA1</accession>
<feature type="transmembrane region" description="Helical" evidence="4">
    <location>
        <begin position="762"/>
        <end position="781"/>
    </location>
</feature>
<feature type="domain" description="Glycosyltransferase subfamily 4-like N-terminal" evidence="6">
    <location>
        <begin position="20"/>
        <end position="172"/>
    </location>
</feature>
<gene>
    <name evidence="7" type="ORF">BXY45_10298</name>
</gene>
<evidence type="ECO:0000256" key="1">
    <source>
        <dbReference type="ARBA" id="ARBA00022676"/>
    </source>
</evidence>
<feature type="transmembrane region" description="Helical" evidence="4">
    <location>
        <begin position="390"/>
        <end position="409"/>
    </location>
</feature>
<feature type="region of interest" description="Disordered" evidence="3">
    <location>
        <begin position="786"/>
        <end position="829"/>
    </location>
</feature>
<feature type="domain" description="Glycosyl transferase family 1" evidence="5">
    <location>
        <begin position="202"/>
        <end position="353"/>
    </location>
</feature>
<dbReference type="Pfam" id="PF13440">
    <property type="entry name" value="Polysacc_synt_3"/>
    <property type="match status" value="1"/>
</dbReference>
<organism evidence="7 8">
    <name type="scientific">Quadrisphaera granulorum</name>
    <dbReference type="NCBI Taxonomy" id="317664"/>
    <lineage>
        <taxon>Bacteria</taxon>
        <taxon>Bacillati</taxon>
        <taxon>Actinomycetota</taxon>
        <taxon>Actinomycetes</taxon>
        <taxon>Kineosporiales</taxon>
        <taxon>Kineosporiaceae</taxon>
        <taxon>Quadrisphaera</taxon>
    </lineage>
</organism>
<keyword evidence="2 7" id="KW-0808">Transferase</keyword>
<dbReference type="SUPFAM" id="SSF53756">
    <property type="entry name" value="UDP-Glycosyltransferase/glycogen phosphorylase"/>
    <property type="match status" value="1"/>
</dbReference>
<evidence type="ECO:0000256" key="2">
    <source>
        <dbReference type="ARBA" id="ARBA00022679"/>
    </source>
</evidence>
<dbReference type="RefSeq" id="WP_109772809.1">
    <property type="nucleotide sequence ID" value="NZ_QGDQ01000002.1"/>
</dbReference>
<dbReference type="CDD" id="cd03801">
    <property type="entry name" value="GT4_PimA-like"/>
    <property type="match status" value="1"/>
</dbReference>
<evidence type="ECO:0000313" key="7">
    <source>
        <dbReference type="EMBL" id="PWJ55735.1"/>
    </source>
</evidence>
<feature type="transmembrane region" description="Helical" evidence="4">
    <location>
        <begin position="594"/>
        <end position="617"/>
    </location>
</feature>
<dbReference type="EMBL" id="QGDQ01000002">
    <property type="protein sequence ID" value="PWJ55735.1"/>
    <property type="molecule type" value="Genomic_DNA"/>
</dbReference>
<evidence type="ECO:0000256" key="4">
    <source>
        <dbReference type="SAM" id="Phobius"/>
    </source>
</evidence>
<dbReference type="GO" id="GO:0016757">
    <property type="term" value="F:glycosyltransferase activity"/>
    <property type="evidence" value="ECO:0007669"/>
    <property type="project" value="UniProtKB-KW"/>
</dbReference>
<dbReference type="Gene3D" id="3.40.50.2000">
    <property type="entry name" value="Glycogen Phosphorylase B"/>
    <property type="match status" value="2"/>
</dbReference>
<dbReference type="GO" id="GO:1901137">
    <property type="term" value="P:carbohydrate derivative biosynthetic process"/>
    <property type="evidence" value="ECO:0007669"/>
    <property type="project" value="UniProtKB-ARBA"/>
</dbReference>
<reference evidence="7 8" key="1">
    <citation type="submission" date="2018-03" db="EMBL/GenBank/DDBJ databases">
        <title>Genomic Encyclopedia of Archaeal and Bacterial Type Strains, Phase II (KMG-II): from individual species to whole genera.</title>
        <authorList>
            <person name="Goeker M."/>
        </authorList>
    </citation>
    <scope>NUCLEOTIDE SEQUENCE [LARGE SCALE GENOMIC DNA]</scope>
    <source>
        <strain evidence="7 8">DSM 44889</strain>
    </source>
</reference>
<keyword evidence="1" id="KW-0328">Glycosyltransferase</keyword>
<dbReference type="Proteomes" id="UP000245469">
    <property type="component" value="Unassembled WGS sequence"/>
</dbReference>
<dbReference type="InterPro" id="IPR028098">
    <property type="entry name" value="Glyco_trans_4-like_N"/>
</dbReference>